<proteinExistence type="predicted"/>
<dbReference type="RefSeq" id="XP_002848799.1">
    <property type="nucleotide sequence ID" value="XM_002848753.1"/>
</dbReference>
<protein>
    <submittedName>
        <fullName evidence="2">Uncharacterized protein</fullName>
    </submittedName>
</protein>
<evidence type="ECO:0000256" key="1">
    <source>
        <dbReference type="SAM" id="MobiDB-lite"/>
    </source>
</evidence>
<dbReference type="GeneID" id="9227778"/>
<dbReference type="Proteomes" id="UP000002035">
    <property type="component" value="Unassembled WGS sequence"/>
</dbReference>
<evidence type="ECO:0000313" key="3">
    <source>
        <dbReference type="Proteomes" id="UP000002035"/>
    </source>
</evidence>
<dbReference type="SUPFAM" id="SSF50494">
    <property type="entry name" value="Trypsin-like serine proteases"/>
    <property type="match status" value="1"/>
</dbReference>
<dbReference type="HOGENOM" id="CLU_028989_0_0_1"/>
<evidence type="ECO:0000313" key="2">
    <source>
        <dbReference type="EMBL" id="EEQ28914.1"/>
    </source>
</evidence>
<organism evidence="2 3">
    <name type="scientific">Arthroderma otae (strain ATCC MYA-4605 / CBS 113480)</name>
    <name type="common">Microsporum canis</name>
    <dbReference type="NCBI Taxonomy" id="554155"/>
    <lineage>
        <taxon>Eukaryota</taxon>
        <taxon>Fungi</taxon>
        <taxon>Dikarya</taxon>
        <taxon>Ascomycota</taxon>
        <taxon>Pezizomycotina</taxon>
        <taxon>Eurotiomycetes</taxon>
        <taxon>Eurotiomycetidae</taxon>
        <taxon>Onygenales</taxon>
        <taxon>Arthrodermataceae</taxon>
        <taxon>Microsporum</taxon>
    </lineage>
</organism>
<dbReference type="STRING" id="554155.C5FHT4"/>
<sequence>MLSSTALAFASPVGGFGNAPLWFRPSRDGRLRSSRGSSEDNDEPPPSDGWVDQDLRAGGPTLAPSPSISIYYPSANSPYRSMMDAKSDLSKSILTVLHGSKVKVKTFLFCCRRCVYFPDDDPIPTLLVDAEREFRDDQWLPVCKALHNLLQTNNLTIFNVEICDDRLNLTRYPSPVPSSDPIYPLWEEVLNQILTSIDCSHVLTIDCFRFGQRNNQNGDPTTIIITVEPKTSFYSWRGSRETIISILNTYNLQHVSVLITQGLVYRGKDNSLDRGLPNTSWQDHLQVGLSLGVYQSKHSASTFGGWVEIQQQEGSSWQKLGLTCFHCVIPGLDDLSPNHKAGIPLDDPIKQFLKVEQPSLKDTTIALNKISASLNEPHDSRFVALKDLMEKGGDISPHSRQRYDKAIARVAALSALKLKAEEFHKPRLLCDDLLSSSLPINPRFGRAPIDGNSQSYAGYVYAASGYRQFRGQGGLKQADWALIDVPEIRHSTNELSTYGEINYADFPPLEPFPGIPEETTKLFKLGRSTEITQGFFSGLRSAHLNVPDGRGDPGDSGAPVFDSHSNCIGMIFARNPVSRASYITLLPDLFGDIKTITGAADVRIAEST</sequence>
<name>C5FHT4_ARTOC</name>
<reference evidence="3" key="1">
    <citation type="journal article" date="2012" name="MBio">
        <title>Comparative genome analysis of Trichophyton rubrum and related dermatophytes reveals candidate genes involved in infection.</title>
        <authorList>
            <person name="Martinez D.A."/>
            <person name="Oliver B.G."/>
            <person name="Graeser Y."/>
            <person name="Goldberg J.M."/>
            <person name="Li W."/>
            <person name="Martinez-Rossi N.M."/>
            <person name="Monod M."/>
            <person name="Shelest E."/>
            <person name="Barton R.C."/>
            <person name="Birch E."/>
            <person name="Brakhage A.A."/>
            <person name="Chen Z."/>
            <person name="Gurr S.J."/>
            <person name="Heiman D."/>
            <person name="Heitman J."/>
            <person name="Kosti I."/>
            <person name="Rossi A."/>
            <person name="Saif S."/>
            <person name="Samalova M."/>
            <person name="Saunders C.W."/>
            <person name="Shea T."/>
            <person name="Summerbell R.C."/>
            <person name="Xu J."/>
            <person name="Young S."/>
            <person name="Zeng Q."/>
            <person name="Birren B.W."/>
            <person name="Cuomo C.A."/>
            <person name="White T.C."/>
        </authorList>
    </citation>
    <scope>NUCLEOTIDE SEQUENCE [LARGE SCALE GENOMIC DNA]</scope>
    <source>
        <strain evidence="3">ATCC MYA-4605 / CBS 113480</strain>
    </source>
</reference>
<gene>
    <name evidence="2" type="ORF">MCYG_01733</name>
</gene>
<keyword evidence="3" id="KW-1185">Reference proteome</keyword>
<dbReference type="OMA" id="INTISCH"/>
<dbReference type="EMBL" id="DS995702">
    <property type="protein sequence ID" value="EEQ28914.1"/>
    <property type="molecule type" value="Genomic_DNA"/>
</dbReference>
<dbReference type="eggNOG" id="ENOG502QR0D">
    <property type="taxonomic scope" value="Eukaryota"/>
</dbReference>
<dbReference type="InterPro" id="IPR009003">
    <property type="entry name" value="Peptidase_S1_PA"/>
</dbReference>
<dbReference type="AlphaFoldDB" id="C5FHT4"/>
<dbReference type="VEuPathDB" id="FungiDB:MCYG_01733"/>
<accession>C5FHT4</accession>
<dbReference type="OrthoDB" id="5424209at2759"/>
<feature type="region of interest" description="Disordered" evidence="1">
    <location>
        <begin position="29"/>
        <end position="62"/>
    </location>
</feature>